<organism evidence="1 2">
    <name type="scientific">Magnetococcus marinus (strain ATCC BAA-1437 / JCM 17883 / MC-1)</name>
    <dbReference type="NCBI Taxonomy" id="156889"/>
    <lineage>
        <taxon>Bacteria</taxon>
        <taxon>Pseudomonadati</taxon>
        <taxon>Pseudomonadota</taxon>
        <taxon>Magnetococcia</taxon>
        <taxon>Magnetococcales</taxon>
        <taxon>Magnetococcaceae</taxon>
        <taxon>Magnetococcus</taxon>
    </lineage>
</organism>
<dbReference type="HOGENOM" id="CLU_093136_1_1_5"/>
<dbReference type="InterPro" id="IPR025293">
    <property type="entry name" value="YfiR/HmsC-like"/>
</dbReference>
<dbReference type="Pfam" id="PF13689">
    <property type="entry name" value="DUF4154"/>
    <property type="match status" value="1"/>
</dbReference>
<proteinExistence type="predicted"/>
<reference evidence="1 2" key="2">
    <citation type="journal article" date="2012" name="Int. J. Syst. Evol. Microbiol.">
        <title>Magnetococcus marinus gen. nov., sp. nov., a marine, magnetotactic bacterium that represents a novel lineage (Magnetococcaceae fam. nov.; Magnetococcales ord. nov.) at the base of the Alphaproteobacteria.</title>
        <authorList>
            <person name="Bazylinski D.A."/>
            <person name="Williams T.J."/>
            <person name="Lefevre C.T."/>
            <person name="Berg R.J."/>
            <person name="Zhang C.L."/>
            <person name="Bowser S.S."/>
            <person name="Dean A.J."/>
            <person name="Beveridge T.J."/>
        </authorList>
    </citation>
    <scope>NUCLEOTIDE SEQUENCE [LARGE SCALE GENOMIC DNA]</scope>
    <source>
        <strain evidence="2">ATCC BAA-1437 / JCM 17883 / MC-1</strain>
    </source>
</reference>
<dbReference type="eggNOG" id="ENOG5032YBM">
    <property type="taxonomic scope" value="Bacteria"/>
</dbReference>
<dbReference type="AlphaFoldDB" id="A0LA78"/>
<keyword evidence="2" id="KW-1185">Reference proteome</keyword>
<dbReference type="Proteomes" id="UP000002586">
    <property type="component" value="Chromosome"/>
</dbReference>
<dbReference type="OrthoDB" id="277577at2"/>
<gene>
    <name evidence="1" type="ordered locus">Mmc1_2371</name>
</gene>
<evidence type="ECO:0000313" key="1">
    <source>
        <dbReference type="EMBL" id="ABK44871.1"/>
    </source>
</evidence>
<sequence precursor="true">MLRRLHIGIILLLLGVPCFAWAEDLRALSLKGAYLYNISKFVYWPSEQQGALHLCVWGDAPLQGVMAKMLTGKRVAGRGVTVVGEQASSKVCQLLYLGEGWQGDATTLQALNHKGLVTVSDHPDFLALGGIVQLVEQQNRLKFRIHQGHAEAMSVQFAAKLMQLALEIVP</sequence>
<protein>
    <recommendedName>
        <fullName evidence="3">Transmembrane protein</fullName>
    </recommendedName>
</protein>
<dbReference type="STRING" id="156889.Mmc1_2371"/>
<evidence type="ECO:0008006" key="3">
    <source>
        <dbReference type="Google" id="ProtNLM"/>
    </source>
</evidence>
<dbReference type="KEGG" id="mgm:Mmc1_2371"/>
<evidence type="ECO:0000313" key="2">
    <source>
        <dbReference type="Proteomes" id="UP000002586"/>
    </source>
</evidence>
<dbReference type="EMBL" id="CP000471">
    <property type="protein sequence ID" value="ABK44871.1"/>
    <property type="molecule type" value="Genomic_DNA"/>
</dbReference>
<name>A0LA78_MAGMM</name>
<dbReference type="RefSeq" id="WP_011713992.1">
    <property type="nucleotide sequence ID" value="NC_008576.1"/>
</dbReference>
<accession>A0LA78</accession>
<reference evidence="2" key="1">
    <citation type="journal article" date="2009" name="Appl. Environ. Microbiol.">
        <title>Complete genome sequence of the chemolithoautotrophic marine magnetotactic coccus strain MC-1.</title>
        <authorList>
            <person name="Schubbe S."/>
            <person name="Williams T.J."/>
            <person name="Xie G."/>
            <person name="Kiss H.E."/>
            <person name="Brettin T.S."/>
            <person name="Martinez D."/>
            <person name="Ross C.A."/>
            <person name="Schuler D."/>
            <person name="Cox B.L."/>
            <person name="Nealson K.H."/>
            <person name="Bazylinski D.A."/>
        </authorList>
    </citation>
    <scope>NUCLEOTIDE SEQUENCE [LARGE SCALE GENOMIC DNA]</scope>
    <source>
        <strain evidence="2">ATCC BAA-1437 / JCM 17883 / MC-1</strain>
    </source>
</reference>